<dbReference type="AlphaFoldDB" id="A0A6S6YPG0"/>
<evidence type="ECO:0000313" key="2">
    <source>
        <dbReference type="EMBL" id="CAB1369648.1"/>
    </source>
</evidence>
<keyword evidence="3" id="KW-1185">Reference proteome</keyword>
<organism evidence="2 3">
    <name type="scientific">Denitratisoma oestradiolicum</name>
    <dbReference type="NCBI Taxonomy" id="311182"/>
    <lineage>
        <taxon>Bacteria</taxon>
        <taxon>Pseudomonadati</taxon>
        <taxon>Pseudomonadota</taxon>
        <taxon>Betaproteobacteria</taxon>
        <taxon>Nitrosomonadales</taxon>
        <taxon>Sterolibacteriaceae</taxon>
        <taxon>Denitratisoma</taxon>
    </lineage>
</organism>
<dbReference type="Pfam" id="PF01814">
    <property type="entry name" value="Hemerythrin"/>
    <property type="match status" value="1"/>
</dbReference>
<dbReference type="KEGG" id="doe:DENOEST_2483"/>
<name>A0A6S6YPG0_9PROT</name>
<evidence type="ECO:0000259" key="1">
    <source>
        <dbReference type="Pfam" id="PF01814"/>
    </source>
</evidence>
<dbReference type="EMBL" id="LR778301">
    <property type="protein sequence ID" value="CAB1369648.1"/>
    <property type="molecule type" value="Genomic_DNA"/>
</dbReference>
<feature type="domain" description="Hemerythrin-like" evidence="1">
    <location>
        <begin position="15"/>
        <end position="154"/>
    </location>
</feature>
<reference evidence="2 3" key="1">
    <citation type="submission" date="2020-03" db="EMBL/GenBank/DDBJ databases">
        <authorList>
            <consortium name="Genoscope - CEA"/>
            <person name="William W."/>
        </authorList>
    </citation>
    <scope>NUCLEOTIDE SEQUENCE [LARGE SCALE GENOMIC DNA]</scope>
    <source>
        <strain evidence="3">DSM 16959</strain>
    </source>
</reference>
<dbReference type="OrthoDB" id="9780392at2"/>
<protein>
    <submittedName>
        <fullName evidence="2">Hemerythrin HHE cation binding domain-containing protein</fullName>
    </submittedName>
</protein>
<dbReference type="RefSeq" id="WP_145771248.1">
    <property type="nucleotide sequence ID" value="NZ_LR778301.1"/>
</dbReference>
<sequence length="178" mass="20107">MTDSLLPTAPALDEPLEILEACHGRIEAQLKTLERLLDHLPVHGADKQACQAARAILRYFDTAGQHHHEDEEQDLFPQLMVRAEGSAAEEVRILIQDLLADHALMSSAWHAVRQQLVALADGTSTALDEPSVQLLASRYRRHIERENREMLPLARRLLTPRDIMVLSQAMTTRRSRGR</sequence>
<dbReference type="Proteomes" id="UP000515733">
    <property type="component" value="Chromosome"/>
</dbReference>
<dbReference type="InterPro" id="IPR012312">
    <property type="entry name" value="Hemerythrin-like"/>
</dbReference>
<dbReference type="CDD" id="cd12108">
    <property type="entry name" value="Hr-like"/>
    <property type="match status" value="1"/>
</dbReference>
<proteinExistence type="predicted"/>
<dbReference type="Gene3D" id="1.20.120.520">
    <property type="entry name" value="nmb1532 protein domain like"/>
    <property type="match status" value="1"/>
</dbReference>
<accession>A0A6S6YPG0</accession>
<evidence type="ECO:0000313" key="3">
    <source>
        <dbReference type="Proteomes" id="UP000515733"/>
    </source>
</evidence>
<gene>
    <name evidence="2" type="ORF">DENOEST_2483</name>
</gene>